<evidence type="ECO:0000313" key="6">
    <source>
        <dbReference type="Proteomes" id="UP000279227"/>
    </source>
</evidence>
<dbReference type="InterPro" id="IPR018062">
    <property type="entry name" value="HTH_AraC-typ_CS"/>
</dbReference>
<dbReference type="PANTHER" id="PTHR43280">
    <property type="entry name" value="ARAC-FAMILY TRANSCRIPTIONAL REGULATOR"/>
    <property type="match status" value="1"/>
</dbReference>
<dbReference type="STRING" id="525257.HMPREF0204_11488"/>
<dbReference type="SUPFAM" id="SSF46689">
    <property type="entry name" value="Homeodomain-like"/>
    <property type="match status" value="1"/>
</dbReference>
<keyword evidence="2 5" id="KW-0238">DNA-binding</keyword>
<dbReference type="KEGG" id="cgle:NCTC11432_04218"/>
<name>A0A3S4M966_CHRGE</name>
<dbReference type="InterPro" id="IPR009057">
    <property type="entry name" value="Homeodomain-like_sf"/>
</dbReference>
<gene>
    <name evidence="5" type="ORF">NCTC11432_04218</name>
</gene>
<dbReference type="PROSITE" id="PS01124">
    <property type="entry name" value="HTH_ARAC_FAMILY_2"/>
    <property type="match status" value="1"/>
</dbReference>
<proteinExistence type="predicted"/>
<keyword evidence="3" id="KW-0804">Transcription</keyword>
<dbReference type="AlphaFoldDB" id="A0A3S4M966"/>
<accession>A0A3S4M966</accession>
<dbReference type="Gene3D" id="1.10.10.60">
    <property type="entry name" value="Homeodomain-like"/>
    <property type="match status" value="1"/>
</dbReference>
<dbReference type="GO" id="GO:0003700">
    <property type="term" value="F:DNA-binding transcription factor activity"/>
    <property type="evidence" value="ECO:0007669"/>
    <property type="project" value="InterPro"/>
</dbReference>
<evidence type="ECO:0000313" key="5">
    <source>
        <dbReference type="EMBL" id="VEE10597.1"/>
    </source>
</evidence>
<dbReference type="PANTHER" id="PTHR43280:SF2">
    <property type="entry name" value="HTH-TYPE TRANSCRIPTIONAL REGULATOR EXSA"/>
    <property type="match status" value="1"/>
</dbReference>
<dbReference type="PROSITE" id="PS00041">
    <property type="entry name" value="HTH_ARAC_FAMILY_1"/>
    <property type="match status" value="1"/>
</dbReference>
<evidence type="ECO:0000256" key="2">
    <source>
        <dbReference type="ARBA" id="ARBA00023125"/>
    </source>
</evidence>
<dbReference type="InterPro" id="IPR018060">
    <property type="entry name" value="HTH_AraC"/>
</dbReference>
<protein>
    <submittedName>
        <fullName evidence="5">DNA-binding transcriptional regulator MelR</fullName>
    </submittedName>
</protein>
<keyword evidence="1" id="KW-0805">Transcription regulation</keyword>
<dbReference type="SMART" id="SM00342">
    <property type="entry name" value="HTH_ARAC"/>
    <property type="match status" value="1"/>
</dbReference>
<dbReference type="Proteomes" id="UP000279227">
    <property type="component" value="Chromosome"/>
</dbReference>
<organism evidence="5 6">
    <name type="scientific">Chryseobacterium gleum</name>
    <name type="common">Flavobacterium gleum</name>
    <dbReference type="NCBI Taxonomy" id="250"/>
    <lineage>
        <taxon>Bacteria</taxon>
        <taxon>Pseudomonadati</taxon>
        <taxon>Bacteroidota</taxon>
        <taxon>Flavobacteriia</taxon>
        <taxon>Flavobacteriales</taxon>
        <taxon>Weeksellaceae</taxon>
        <taxon>Chryseobacterium group</taxon>
        <taxon>Chryseobacterium</taxon>
    </lineage>
</organism>
<reference evidence="5 6" key="1">
    <citation type="submission" date="2018-12" db="EMBL/GenBank/DDBJ databases">
        <authorList>
            <consortium name="Pathogen Informatics"/>
        </authorList>
    </citation>
    <scope>NUCLEOTIDE SEQUENCE [LARGE SCALE GENOMIC DNA]</scope>
    <source>
        <strain evidence="5 6">NCTC11432</strain>
    </source>
</reference>
<dbReference type="EMBL" id="LR134289">
    <property type="protein sequence ID" value="VEE10597.1"/>
    <property type="molecule type" value="Genomic_DNA"/>
</dbReference>
<evidence type="ECO:0000259" key="4">
    <source>
        <dbReference type="PROSITE" id="PS01124"/>
    </source>
</evidence>
<dbReference type="Pfam" id="PF12833">
    <property type="entry name" value="HTH_18"/>
    <property type="match status" value="1"/>
</dbReference>
<evidence type="ECO:0000256" key="3">
    <source>
        <dbReference type="ARBA" id="ARBA00023163"/>
    </source>
</evidence>
<sequence length="207" mass="24249">MLYLLNKIGFIYTRMKMYVKFDFNALCKKVLDEKLKEHGLKYRLLNFGEVEFYEPLTQEQHNLFKKNLEDYGIEIIESQKTALVQKIKDAIVELVFSDEIIPVKASIYISEKLNHSYGYLSNLFSEVAYTSIENFIILQKIEHAKALIIRNKQSLTEIAHKLNYSSVAHLSTQFKNTTGITPSQFQKIIGRRRRIQSTVINPKMQYE</sequence>
<dbReference type="GO" id="GO:0043565">
    <property type="term" value="F:sequence-specific DNA binding"/>
    <property type="evidence" value="ECO:0007669"/>
    <property type="project" value="InterPro"/>
</dbReference>
<feature type="domain" description="HTH araC/xylS-type" evidence="4">
    <location>
        <begin position="109"/>
        <end position="188"/>
    </location>
</feature>
<evidence type="ECO:0000256" key="1">
    <source>
        <dbReference type="ARBA" id="ARBA00023015"/>
    </source>
</evidence>